<name>A0A378C823_KLEPN</name>
<feature type="transmembrane region" description="Helical" evidence="1">
    <location>
        <begin position="6"/>
        <end position="27"/>
    </location>
</feature>
<keyword evidence="1" id="KW-0472">Membrane</keyword>
<keyword evidence="1" id="KW-1133">Transmembrane helix</keyword>
<proteinExistence type="predicted"/>
<evidence type="ECO:0000313" key="2">
    <source>
        <dbReference type="EMBL" id="STV64593.1"/>
    </source>
</evidence>
<dbReference type="AlphaFoldDB" id="A0A378C823"/>
<dbReference type="Proteomes" id="UP000255239">
    <property type="component" value="Unassembled WGS sequence"/>
</dbReference>
<evidence type="ECO:0000313" key="3">
    <source>
        <dbReference type="Proteomes" id="UP000255239"/>
    </source>
</evidence>
<sequence length="36" mass="4112">MLAILIALSPFAISINRIIFLICLLIAKRYGVLQYF</sequence>
<protein>
    <submittedName>
        <fullName evidence="2">Uncharacterized protein</fullName>
    </submittedName>
</protein>
<keyword evidence="1" id="KW-0812">Transmembrane</keyword>
<organism evidence="2 3">
    <name type="scientific">Klebsiella pneumoniae</name>
    <dbReference type="NCBI Taxonomy" id="573"/>
    <lineage>
        <taxon>Bacteria</taxon>
        <taxon>Pseudomonadati</taxon>
        <taxon>Pseudomonadota</taxon>
        <taxon>Gammaproteobacteria</taxon>
        <taxon>Enterobacterales</taxon>
        <taxon>Enterobacteriaceae</taxon>
        <taxon>Klebsiella/Raoultella group</taxon>
        <taxon>Klebsiella</taxon>
        <taxon>Klebsiella pneumoniae complex</taxon>
    </lineage>
</organism>
<gene>
    <name evidence="2" type="ORF">NCTC11679_03098</name>
</gene>
<accession>A0A378C823</accession>
<dbReference type="EMBL" id="UGMG01000001">
    <property type="protein sequence ID" value="STV64593.1"/>
    <property type="molecule type" value="Genomic_DNA"/>
</dbReference>
<reference evidence="2 3" key="1">
    <citation type="submission" date="2018-06" db="EMBL/GenBank/DDBJ databases">
        <authorList>
            <consortium name="Pathogen Informatics"/>
            <person name="Doyle S."/>
        </authorList>
    </citation>
    <scope>NUCLEOTIDE SEQUENCE [LARGE SCALE GENOMIC DNA]</scope>
    <source>
        <strain evidence="2 3">NCTC11679</strain>
    </source>
</reference>
<evidence type="ECO:0000256" key="1">
    <source>
        <dbReference type="SAM" id="Phobius"/>
    </source>
</evidence>